<dbReference type="GeneID" id="18922437"/>
<sequence length="241" mass="27519">MPFQSKQVEEKDDSAWFDRLSPRDQYKLRPLKIGPMAHPLIHAGYDQCFDCGNFGHLRDRGDGCTSKVKKAPPFWTWRRVITGKDYSMSMLEMTPERLAKARNEVIAMEGTPEHIPVEYISSDFDVLTPWVFTEQDIARLDADESFSMYCEARLNNQPIAASRVNRRAWRLDKSKTRRKGGLRTMTPGSCTAAVEERYQIMFSLNSLELQGVSPRTISAIIAPWLAADMFHSGVDSVQDHE</sequence>
<accession>F4RGH6</accession>
<evidence type="ECO:0000313" key="2">
    <source>
        <dbReference type="Proteomes" id="UP000001072"/>
    </source>
</evidence>
<organism evidence="2">
    <name type="scientific">Melampsora larici-populina (strain 98AG31 / pathotype 3-4-7)</name>
    <name type="common">Poplar leaf rust fungus</name>
    <dbReference type="NCBI Taxonomy" id="747676"/>
    <lineage>
        <taxon>Eukaryota</taxon>
        <taxon>Fungi</taxon>
        <taxon>Dikarya</taxon>
        <taxon>Basidiomycota</taxon>
        <taxon>Pucciniomycotina</taxon>
        <taxon>Pucciniomycetes</taxon>
        <taxon>Pucciniales</taxon>
        <taxon>Melampsoraceae</taxon>
        <taxon>Melampsora</taxon>
    </lineage>
</organism>
<dbReference type="InParanoid" id="F4RGH6"/>
<dbReference type="VEuPathDB" id="FungiDB:MELLADRAFT_104910"/>
<reference evidence="2" key="1">
    <citation type="journal article" date="2011" name="Proc. Natl. Acad. Sci. U.S.A.">
        <title>Obligate biotrophy features unraveled by the genomic analysis of rust fungi.</title>
        <authorList>
            <person name="Duplessis S."/>
            <person name="Cuomo C.A."/>
            <person name="Lin Y.-C."/>
            <person name="Aerts A."/>
            <person name="Tisserant E."/>
            <person name="Veneault-Fourrey C."/>
            <person name="Joly D.L."/>
            <person name="Hacquard S."/>
            <person name="Amselem J."/>
            <person name="Cantarel B.L."/>
            <person name="Chiu R."/>
            <person name="Coutinho P.M."/>
            <person name="Feau N."/>
            <person name="Field M."/>
            <person name="Frey P."/>
            <person name="Gelhaye E."/>
            <person name="Goldberg J."/>
            <person name="Grabherr M.G."/>
            <person name="Kodira C.D."/>
            <person name="Kohler A."/>
            <person name="Kuees U."/>
            <person name="Lindquist E.A."/>
            <person name="Lucas S.M."/>
            <person name="Mago R."/>
            <person name="Mauceli E."/>
            <person name="Morin E."/>
            <person name="Murat C."/>
            <person name="Pangilinan J.L."/>
            <person name="Park R."/>
            <person name="Pearson M."/>
            <person name="Quesneville H."/>
            <person name="Rouhier N."/>
            <person name="Sakthikumar S."/>
            <person name="Salamov A.A."/>
            <person name="Schmutz J."/>
            <person name="Selles B."/>
            <person name="Shapiro H."/>
            <person name="Tanguay P."/>
            <person name="Tuskan G.A."/>
            <person name="Henrissat B."/>
            <person name="Van de Peer Y."/>
            <person name="Rouze P."/>
            <person name="Ellis J.G."/>
            <person name="Dodds P.N."/>
            <person name="Schein J.E."/>
            <person name="Zhong S."/>
            <person name="Hamelin R.C."/>
            <person name="Grigoriev I.V."/>
            <person name="Szabo L.J."/>
            <person name="Martin F."/>
        </authorList>
    </citation>
    <scope>NUCLEOTIDE SEQUENCE [LARGE SCALE GENOMIC DNA]</scope>
    <source>
        <strain evidence="2">98AG31 / pathotype 3-4-7</strain>
    </source>
</reference>
<dbReference type="KEGG" id="mlr:MELLADRAFT_104910"/>
<protein>
    <recommendedName>
        <fullName evidence="3">CCHC-type domain-containing protein</fullName>
    </recommendedName>
</protein>
<evidence type="ECO:0000313" key="1">
    <source>
        <dbReference type="EMBL" id="EGG08508.1"/>
    </source>
</evidence>
<name>F4RGH6_MELLP</name>
<proteinExistence type="predicted"/>
<dbReference type="Proteomes" id="UP000001072">
    <property type="component" value="Unassembled WGS sequence"/>
</dbReference>
<dbReference type="AlphaFoldDB" id="F4RGH6"/>
<dbReference type="HOGENOM" id="CLU_1175643_0_0_1"/>
<dbReference type="RefSeq" id="XP_007408094.1">
    <property type="nucleotide sequence ID" value="XM_007408032.1"/>
</dbReference>
<dbReference type="EMBL" id="GL883100">
    <property type="protein sequence ID" value="EGG08508.1"/>
    <property type="molecule type" value="Genomic_DNA"/>
</dbReference>
<evidence type="ECO:0008006" key="3">
    <source>
        <dbReference type="Google" id="ProtNLM"/>
    </source>
</evidence>
<keyword evidence="2" id="KW-1185">Reference proteome</keyword>
<gene>
    <name evidence="1" type="ORF">MELLADRAFT_104910</name>
</gene>